<dbReference type="STRING" id="537970.HCAN_0649"/>
<evidence type="ECO:0000313" key="2">
    <source>
        <dbReference type="Proteomes" id="UP000007032"/>
    </source>
</evidence>
<keyword evidence="2" id="KW-1185">Reference proteome</keyword>
<dbReference type="AlphaFoldDB" id="C5ZZA6"/>
<dbReference type="RefSeq" id="WP_006656796.1">
    <property type="nucleotide sequence ID" value="NZ_CM000776.2"/>
</dbReference>
<dbReference type="EMBL" id="CM000776">
    <property type="protein sequence ID" value="EES89364.1"/>
    <property type="molecule type" value="Genomic_DNA"/>
</dbReference>
<dbReference type="Proteomes" id="UP000007032">
    <property type="component" value="Chromosome"/>
</dbReference>
<dbReference type="HOGENOM" id="CLU_026426_0_0_7"/>
<sequence>MHYYIYPNGGNAKYIAWIIDFMNGVFKERKDNDTYFFIDDNSPEQSLERLSAAVKEEIFQSKAKLLLSSPKNYDKLLDNCLKYGICECYDGVKISANWLNSYYREKFDCSNIIAVQLSGFSSFQKHLGSICQRLQEGGLQIVYVVSLGHYWFSEIKNDLDKRGEKYLCADAEILENLNFFPFIIEQTNIARFYTGVYSLKIVTSMEQISNRICSTKELLEVLNISFLLSSYVNIHSKSIYKEIFKLQSFNGILPSPEPRLIRGGYPSIEKEVDEFGDTIDYTIKRDTVIFISTFLNFNQPQKLSRYILKALDFGFRVIFKSCPPLEQTHKSREDDFAEAFKSYPNFIYWQNETPRLSKEELQRSITAIEIYSSMMYSYPVITKRPAILLYPNRNDTNQEILENDCFYQENLHIRIFEEDESSFIEVFVKLSEDLSYQREWEKKILDYCQNDLFNFKNASIYLSNWILKWYKKRRLLKNSL</sequence>
<accession>C5ZZA6</accession>
<gene>
    <name evidence="1" type="ORF">HCAN_0649</name>
</gene>
<proteinExistence type="predicted"/>
<evidence type="ECO:0000313" key="1">
    <source>
        <dbReference type="EMBL" id="EES89364.1"/>
    </source>
</evidence>
<reference evidence="1 2" key="1">
    <citation type="journal article" date="2009" name="J. Bacteriol.">
        <title>Genome sequence of the emerging pathogen Helicobacter canadensis.</title>
        <authorList>
            <person name="Loman N.J."/>
            <person name="Snyder L.A."/>
            <person name="Linton J.D."/>
            <person name="Langdon R."/>
            <person name="Lawson A.J."/>
            <person name="Weinstock G.M."/>
            <person name="Wren B.W."/>
            <person name="Pallen M.J."/>
        </authorList>
    </citation>
    <scope>NUCLEOTIDE SEQUENCE [LARGE SCALE GENOMIC DNA]</scope>
    <source>
        <strain evidence="1 2">MIT 98-5491</strain>
    </source>
</reference>
<protein>
    <submittedName>
        <fullName evidence="1">Uncharacterized protein</fullName>
    </submittedName>
</protein>
<name>C5ZZA6_9HELI</name>
<dbReference type="OrthoDB" id="5329851at2"/>
<organism evidence="1 2">
    <name type="scientific">Helicobacter canadensis MIT 98-5491</name>
    <dbReference type="NCBI Taxonomy" id="537970"/>
    <lineage>
        <taxon>Bacteria</taxon>
        <taxon>Pseudomonadati</taxon>
        <taxon>Campylobacterota</taxon>
        <taxon>Epsilonproteobacteria</taxon>
        <taxon>Campylobacterales</taxon>
        <taxon>Helicobacteraceae</taxon>
        <taxon>Helicobacter</taxon>
    </lineage>
</organism>